<dbReference type="AlphaFoldDB" id="A0A327PXC9"/>
<evidence type="ECO:0000313" key="1">
    <source>
        <dbReference type="EMBL" id="RAI96985.1"/>
    </source>
</evidence>
<evidence type="ECO:0000313" key="2">
    <source>
        <dbReference type="Proteomes" id="UP000249547"/>
    </source>
</evidence>
<gene>
    <name evidence="1" type="ORF">LX64_05185</name>
</gene>
<comment type="caution">
    <text evidence="1">The sequence shown here is derived from an EMBL/GenBank/DDBJ whole genome shotgun (WGS) entry which is preliminary data.</text>
</comment>
<keyword evidence="2" id="KW-1185">Reference proteome</keyword>
<name>A0A327PXC9_9BACT</name>
<proteinExistence type="predicted"/>
<accession>A0A327PXC9</accession>
<protein>
    <submittedName>
        <fullName evidence="1">Uncharacterized protein</fullName>
    </submittedName>
</protein>
<dbReference type="EMBL" id="QLLL01000019">
    <property type="protein sequence ID" value="RAI96985.1"/>
    <property type="molecule type" value="Genomic_DNA"/>
</dbReference>
<reference evidence="1 2" key="1">
    <citation type="submission" date="2018-06" db="EMBL/GenBank/DDBJ databases">
        <title>Genomic Encyclopedia of Archaeal and Bacterial Type Strains, Phase II (KMG-II): from individual species to whole genera.</title>
        <authorList>
            <person name="Goeker M."/>
        </authorList>
    </citation>
    <scope>NUCLEOTIDE SEQUENCE [LARGE SCALE GENOMIC DNA]</scope>
    <source>
        <strain evidence="1 2">DSM 23857</strain>
    </source>
</reference>
<sequence>MYKVHYYKYLSAEQKKMFLQHLKAGGHNGFQHCMNIQREVKQRTFFIREDAEKFRDTALKDSEDYQCIEGPISIIDTSSSYDAMLKLTQQLAEENLRLWGLKS</sequence>
<dbReference type="Proteomes" id="UP000249547">
    <property type="component" value="Unassembled WGS sequence"/>
</dbReference>
<dbReference type="RefSeq" id="WP_111600554.1">
    <property type="nucleotide sequence ID" value="NZ_QLLL01000019.1"/>
</dbReference>
<organism evidence="1 2">
    <name type="scientific">Chitinophaga skermanii</name>
    <dbReference type="NCBI Taxonomy" id="331697"/>
    <lineage>
        <taxon>Bacteria</taxon>
        <taxon>Pseudomonadati</taxon>
        <taxon>Bacteroidota</taxon>
        <taxon>Chitinophagia</taxon>
        <taxon>Chitinophagales</taxon>
        <taxon>Chitinophagaceae</taxon>
        <taxon>Chitinophaga</taxon>
    </lineage>
</organism>